<name>A0A4R6U1P7_9BACI</name>
<comment type="caution">
    <text evidence="4">The sequence shown here is derived from an EMBL/GenBank/DDBJ whole genome shotgun (WGS) entry which is preliminary data.</text>
</comment>
<dbReference type="NCBIfam" id="TIGR01554">
    <property type="entry name" value="major_cap_HK97"/>
    <property type="match status" value="1"/>
</dbReference>
<dbReference type="AlphaFoldDB" id="A0A4R6U1P7"/>
<dbReference type="Proteomes" id="UP000295632">
    <property type="component" value="Unassembled WGS sequence"/>
</dbReference>
<evidence type="ECO:0000256" key="2">
    <source>
        <dbReference type="SAM" id="MobiDB-lite"/>
    </source>
</evidence>
<dbReference type="RefSeq" id="WP_133580657.1">
    <property type="nucleotide sequence ID" value="NZ_SNYJ01000008.1"/>
</dbReference>
<accession>A0A4R6U1P7</accession>
<dbReference type="OrthoDB" id="85826at2"/>
<gene>
    <name evidence="4" type="ORF">EV213_108184</name>
</gene>
<dbReference type="EMBL" id="SNYJ01000008">
    <property type="protein sequence ID" value="TDQ39232.1"/>
    <property type="molecule type" value="Genomic_DNA"/>
</dbReference>
<reference evidence="4 5" key="1">
    <citation type="submission" date="2019-03" db="EMBL/GenBank/DDBJ databases">
        <title>Genomic Encyclopedia of Type Strains, Phase IV (KMG-IV): sequencing the most valuable type-strain genomes for metagenomic binning, comparative biology and taxonomic classification.</title>
        <authorList>
            <person name="Goeker M."/>
        </authorList>
    </citation>
    <scope>NUCLEOTIDE SEQUENCE [LARGE SCALE GENOMIC DNA]</scope>
    <source>
        <strain evidence="4 5">DSM 28697</strain>
    </source>
</reference>
<feature type="domain" description="Phage capsid-like C-terminal" evidence="3">
    <location>
        <begin position="126"/>
        <end position="391"/>
    </location>
</feature>
<organism evidence="4 5">
    <name type="scientific">Aureibacillus halotolerans</name>
    <dbReference type="NCBI Taxonomy" id="1508390"/>
    <lineage>
        <taxon>Bacteria</taxon>
        <taxon>Bacillati</taxon>
        <taxon>Bacillota</taxon>
        <taxon>Bacilli</taxon>
        <taxon>Bacillales</taxon>
        <taxon>Bacillaceae</taxon>
        <taxon>Aureibacillus</taxon>
    </lineage>
</organism>
<dbReference type="Pfam" id="PF05065">
    <property type="entry name" value="Phage_capsid"/>
    <property type="match status" value="1"/>
</dbReference>
<dbReference type="InterPro" id="IPR054612">
    <property type="entry name" value="Phage_capsid-like_C"/>
</dbReference>
<sequence>MTKKERELRAQLQEMKKAADKLIEDGKTEEARSKMDEMKGVRSQIELLVEARSFEMPSVKGENYVPELERKDPDPKDEKRSDEKYQEEYRRVFLIGLRGQKLSSDDRSILESTENRAMSGDTGEDGGLIVPQDISTQINELKRQWNPLEQYVRVENVATRSGSRVFEANSDLTPFEVLEEMGQTPEIQNPKFSSLNYAIKDYGGILPLPNSFKADTDQNIMAYIARWFAKKSVVTRNSLILALANTLAKKDLKDVNAIKTVLNVGLDPAIKINSIFITNQDGFNFLDSLMDGNGRPLLQPDPTSATNQLLFGKQVVVISNRFLQTTGTTTKKAPLIIGDLNETITLFDRQQQSIASTDVGAGAFETNSTKVRGIEREDVRIFDNEAAVFGQLTITTGTGA</sequence>
<evidence type="ECO:0000313" key="4">
    <source>
        <dbReference type="EMBL" id="TDQ39232.1"/>
    </source>
</evidence>
<evidence type="ECO:0000256" key="1">
    <source>
        <dbReference type="ARBA" id="ARBA00004328"/>
    </source>
</evidence>
<feature type="region of interest" description="Disordered" evidence="2">
    <location>
        <begin position="20"/>
        <end position="40"/>
    </location>
</feature>
<protein>
    <submittedName>
        <fullName evidence="4">HK97 family phage major capsid protein</fullName>
    </submittedName>
</protein>
<dbReference type="InterPro" id="IPR024455">
    <property type="entry name" value="Phage_capsid"/>
</dbReference>
<feature type="compositionally biased region" description="Basic and acidic residues" evidence="2">
    <location>
        <begin position="67"/>
        <end position="84"/>
    </location>
</feature>
<evidence type="ECO:0000259" key="3">
    <source>
        <dbReference type="Pfam" id="PF05065"/>
    </source>
</evidence>
<dbReference type="SUPFAM" id="SSF56563">
    <property type="entry name" value="Major capsid protein gp5"/>
    <property type="match status" value="1"/>
</dbReference>
<comment type="subcellular location">
    <subcellularLocation>
        <location evidence="1">Virion</location>
    </subcellularLocation>
</comment>
<feature type="region of interest" description="Disordered" evidence="2">
    <location>
        <begin position="59"/>
        <end position="84"/>
    </location>
</feature>
<proteinExistence type="predicted"/>
<evidence type="ECO:0000313" key="5">
    <source>
        <dbReference type="Proteomes" id="UP000295632"/>
    </source>
</evidence>
<keyword evidence="5" id="KW-1185">Reference proteome</keyword>